<comment type="caution">
    <text evidence="2">The sequence shown here is derived from an EMBL/GenBank/DDBJ whole genome shotgun (WGS) entry which is preliminary data.</text>
</comment>
<evidence type="ECO:0000313" key="2">
    <source>
        <dbReference type="EMBL" id="GIO42313.1"/>
    </source>
</evidence>
<sequence length="116" mass="13327">MEVHWEQRRQDEISKLDADVGDADAAKRSGVLFGQLNPKNGHNKGVFSMIDIALIIVATINITFQIVAWRKWRNLYIKKRNIIFLINILLLFALIIRLFVLISISLEPLFPQAVVE</sequence>
<dbReference type="RefSeq" id="WP_301627078.1">
    <property type="nucleotide sequence ID" value="NZ_BORS01000006.1"/>
</dbReference>
<name>A0A920CM72_9BACL</name>
<reference evidence="2" key="1">
    <citation type="submission" date="2021-03" db="EMBL/GenBank/DDBJ databases">
        <title>Antimicrobial resistance genes in bacteria isolated from Japanese honey, and their potential for conferring macrolide and lincosamide resistance in the American foulbrood pathogen Paenibacillus larvae.</title>
        <authorList>
            <person name="Okamoto M."/>
            <person name="Kumagai M."/>
            <person name="Kanamori H."/>
            <person name="Takamatsu D."/>
        </authorList>
    </citation>
    <scope>NUCLEOTIDE SEQUENCE</scope>
    <source>
        <strain evidence="2">J41TS4</strain>
    </source>
</reference>
<proteinExistence type="predicted"/>
<keyword evidence="1" id="KW-1133">Transmembrane helix</keyword>
<gene>
    <name evidence="2" type="ORF">J41TS4_20710</name>
</gene>
<dbReference type="AlphaFoldDB" id="A0A920CM72"/>
<evidence type="ECO:0000256" key="1">
    <source>
        <dbReference type="SAM" id="Phobius"/>
    </source>
</evidence>
<feature type="transmembrane region" description="Helical" evidence="1">
    <location>
        <begin position="46"/>
        <end position="69"/>
    </location>
</feature>
<dbReference type="Proteomes" id="UP000678895">
    <property type="component" value="Unassembled WGS sequence"/>
</dbReference>
<evidence type="ECO:0000313" key="3">
    <source>
        <dbReference type="Proteomes" id="UP000678895"/>
    </source>
</evidence>
<keyword evidence="1" id="KW-0812">Transmembrane</keyword>
<organism evidence="2 3">
    <name type="scientific">Paenibacillus apis</name>
    <dbReference type="NCBI Taxonomy" id="1792174"/>
    <lineage>
        <taxon>Bacteria</taxon>
        <taxon>Bacillati</taxon>
        <taxon>Bacillota</taxon>
        <taxon>Bacilli</taxon>
        <taxon>Bacillales</taxon>
        <taxon>Paenibacillaceae</taxon>
        <taxon>Paenibacillus</taxon>
    </lineage>
</organism>
<protein>
    <submittedName>
        <fullName evidence="2">Uncharacterized protein</fullName>
    </submittedName>
</protein>
<keyword evidence="1" id="KW-0472">Membrane</keyword>
<feature type="transmembrane region" description="Helical" evidence="1">
    <location>
        <begin position="81"/>
        <end position="106"/>
    </location>
</feature>
<dbReference type="EMBL" id="BORS01000006">
    <property type="protein sequence ID" value="GIO42313.1"/>
    <property type="molecule type" value="Genomic_DNA"/>
</dbReference>
<keyword evidence="3" id="KW-1185">Reference proteome</keyword>
<accession>A0A920CM72</accession>